<evidence type="ECO:0000256" key="1">
    <source>
        <dbReference type="SAM" id="MobiDB-lite"/>
    </source>
</evidence>
<dbReference type="AlphaFoldDB" id="A0A6A6KSH0"/>
<proteinExistence type="predicted"/>
<dbReference type="Proteomes" id="UP000467840">
    <property type="component" value="Chromosome 2"/>
</dbReference>
<keyword evidence="3" id="KW-1185">Reference proteome</keyword>
<accession>A0A6A6KSH0</accession>
<gene>
    <name evidence="2" type="ORF">GH714_012548</name>
</gene>
<sequence>MLNEYMSSNDQACMGDSGSGQNANVEKCDNAMMEEDEEIDDYLIQMEEQKLTESELDMYLEELPEMFALDLIYYYGGRDYSRS</sequence>
<name>A0A6A6KSH0_HEVBR</name>
<organism evidence="2 3">
    <name type="scientific">Hevea brasiliensis</name>
    <name type="common">Para rubber tree</name>
    <name type="synonym">Siphonia brasiliensis</name>
    <dbReference type="NCBI Taxonomy" id="3981"/>
    <lineage>
        <taxon>Eukaryota</taxon>
        <taxon>Viridiplantae</taxon>
        <taxon>Streptophyta</taxon>
        <taxon>Embryophyta</taxon>
        <taxon>Tracheophyta</taxon>
        <taxon>Spermatophyta</taxon>
        <taxon>Magnoliopsida</taxon>
        <taxon>eudicotyledons</taxon>
        <taxon>Gunneridae</taxon>
        <taxon>Pentapetalae</taxon>
        <taxon>rosids</taxon>
        <taxon>fabids</taxon>
        <taxon>Malpighiales</taxon>
        <taxon>Euphorbiaceae</taxon>
        <taxon>Crotonoideae</taxon>
        <taxon>Micrandreae</taxon>
        <taxon>Hevea</taxon>
    </lineage>
</organism>
<feature type="region of interest" description="Disordered" evidence="1">
    <location>
        <begin position="1"/>
        <end position="25"/>
    </location>
</feature>
<reference evidence="2 3" key="1">
    <citation type="journal article" date="2020" name="Mol. Plant">
        <title>The Chromosome-Based Rubber Tree Genome Provides New Insights into Spurge Genome Evolution and Rubber Biosynthesis.</title>
        <authorList>
            <person name="Liu J."/>
            <person name="Shi C."/>
            <person name="Shi C.C."/>
            <person name="Li W."/>
            <person name="Zhang Q.J."/>
            <person name="Zhang Y."/>
            <person name="Li K."/>
            <person name="Lu H.F."/>
            <person name="Shi C."/>
            <person name="Zhu S.T."/>
            <person name="Xiao Z.Y."/>
            <person name="Nan H."/>
            <person name="Yue Y."/>
            <person name="Zhu X.G."/>
            <person name="Wu Y."/>
            <person name="Hong X.N."/>
            <person name="Fan G.Y."/>
            <person name="Tong Y."/>
            <person name="Zhang D."/>
            <person name="Mao C.L."/>
            <person name="Liu Y.L."/>
            <person name="Hao S.J."/>
            <person name="Liu W.Q."/>
            <person name="Lv M.Q."/>
            <person name="Zhang H.B."/>
            <person name="Liu Y."/>
            <person name="Hu-Tang G.R."/>
            <person name="Wang J.P."/>
            <person name="Wang J.H."/>
            <person name="Sun Y.H."/>
            <person name="Ni S.B."/>
            <person name="Chen W.B."/>
            <person name="Zhang X.C."/>
            <person name="Jiao Y.N."/>
            <person name="Eichler E.E."/>
            <person name="Li G.H."/>
            <person name="Liu X."/>
            <person name="Gao L.Z."/>
        </authorList>
    </citation>
    <scope>NUCLEOTIDE SEQUENCE [LARGE SCALE GENOMIC DNA]</scope>
    <source>
        <strain evidence="3">cv. GT1</strain>
        <tissue evidence="2">Leaf</tissue>
    </source>
</reference>
<comment type="caution">
    <text evidence="2">The sequence shown here is derived from an EMBL/GenBank/DDBJ whole genome shotgun (WGS) entry which is preliminary data.</text>
</comment>
<evidence type="ECO:0000313" key="3">
    <source>
        <dbReference type="Proteomes" id="UP000467840"/>
    </source>
</evidence>
<feature type="compositionally biased region" description="Polar residues" evidence="1">
    <location>
        <begin position="1"/>
        <end position="11"/>
    </location>
</feature>
<evidence type="ECO:0000313" key="2">
    <source>
        <dbReference type="EMBL" id="KAF2290379.1"/>
    </source>
</evidence>
<dbReference type="EMBL" id="JAAGAX010000015">
    <property type="protein sequence ID" value="KAF2290379.1"/>
    <property type="molecule type" value="Genomic_DNA"/>
</dbReference>
<protein>
    <submittedName>
        <fullName evidence="2">Uncharacterized protein</fullName>
    </submittedName>
</protein>